<dbReference type="RefSeq" id="WP_052713139.1">
    <property type="nucleotide sequence ID" value="NZ_JXYA01000021.1"/>
</dbReference>
<evidence type="ECO:0000256" key="1">
    <source>
        <dbReference type="ARBA" id="ARBA00010062"/>
    </source>
</evidence>
<dbReference type="Proteomes" id="UP000033452">
    <property type="component" value="Unassembled WGS sequence"/>
</dbReference>
<comment type="caution">
    <text evidence="4">The sequence shown here is derived from an EMBL/GenBank/DDBJ whole genome shotgun (WGS) entry which is preliminary data.</text>
</comment>
<dbReference type="CDD" id="cd19978">
    <property type="entry name" value="PBP1_ABC_ligand_binding-like"/>
    <property type="match status" value="1"/>
</dbReference>
<dbReference type="PANTHER" id="PTHR47235">
    <property type="entry name" value="BLR6548 PROTEIN"/>
    <property type="match status" value="1"/>
</dbReference>
<comment type="similarity">
    <text evidence="1">Belongs to the leucine-binding protein family.</text>
</comment>
<dbReference type="Pfam" id="PF13458">
    <property type="entry name" value="Peripla_BP_6"/>
    <property type="match status" value="1"/>
</dbReference>
<gene>
    <name evidence="4" type="ORF">TW77_10255</name>
</gene>
<evidence type="ECO:0000313" key="4">
    <source>
        <dbReference type="EMBL" id="KJZ09107.1"/>
    </source>
</evidence>
<evidence type="ECO:0000259" key="3">
    <source>
        <dbReference type="Pfam" id="PF13458"/>
    </source>
</evidence>
<dbReference type="Gene3D" id="3.40.50.2300">
    <property type="match status" value="2"/>
</dbReference>
<sequence>MLKLISTLSCCIALLGSPELIADDELKLGMSVGLSGPAKEIGQQLRQGAQLYFDYANALPGRSHQAVSLMVLDDGYEPSRTVINTRYLIEQHKVLALFGNMGTPTAHAIQAILTHHQLPFLMPFTGADFLRHDTPYPVFNWRASYMDEATEQVRYLVDEQGHKAIALLIQADEFGLTLEKSFRQALNARGLSPKVTARFRRNSADINKALKAIMRNEVTAVAMIGTYQPLSVFIDKAMHRGFKGTFTGVSFTSSSALFAKLTSHPTLMISEVVPNPNKCKAQLCDLFRTLAAKHTLAVSPQIFEGFLNAAIFISALNYCPQPVQRACLSGAMQQVLKKDPAIRAIFGLTGTENKPRVYRSYFQ</sequence>
<evidence type="ECO:0000313" key="5">
    <source>
        <dbReference type="Proteomes" id="UP000033452"/>
    </source>
</evidence>
<accession>A0A0F4QR78</accession>
<evidence type="ECO:0000256" key="2">
    <source>
        <dbReference type="ARBA" id="ARBA00022729"/>
    </source>
</evidence>
<dbReference type="AlphaFoldDB" id="A0A0F4QR78"/>
<organism evidence="4 5">
    <name type="scientific">Pseudoalteromonas rubra</name>
    <dbReference type="NCBI Taxonomy" id="43658"/>
    <lineage>
        <taxon>Bacteria</taxon>
        <taxon>Pseudomonadati</taxon>
        <taxon>Pseudomonadota</taxon>
        <taxon>Gammaproteobacteria</taxon>
        <taxon>Alteromonadales</taxon>
        <taxon>Pseudoalteromonadaceae</taxon>
        <taxon>Pseudoalteromonas</taxon>
    </lineage>
</organism>
<dbReference type="PANTHER" id="PTHR47235:SF1">
    <property type="entry name" value="BLR6548 PROTEIN"/>
    <property type="match status" value="1"/>
</dbReference>
<keyword evidence="5" id="KW-1185">Reference proteome</keyword>
<dbReference type="SUPFAM" id="SSF53822">
    <property type="entry name" value="Periplasmic binding protein-like I"/>
    <property type="match status" value="1"/>
</dbReference>
<keyword evidence="2" id="KW-0732">Signal</keyword>
<dbReference type="PATRIC" id="fig|43658.5.peg.2176"/>
<protein>
    <submittedName>
        <fullName evidence="4">ABC transporter substrate-binding protein</fullName>
    </submittedName>
</protein>
<name>A0A0F4QR78_9GAMM</name>
<proteinExistence type="inferred from homology"/>
<dbReference type="InterPro" id="IPR028082">
    <property type="entry name" value="Peripla_BP_I"/>
</dbReference>
<dbReference type="OrthoDB" id="9147078at2"/>
<reference evidence="4 5" key="1">
    <citation type="journal article" date="2015" name="BMC Genomics">
        <title>Genome mining reveals unlocked bioactive potential of marine Gram-negative bacteria.</title>
        <authorList>
            <person name="Machado H."/>
            <person name="Sonnenschein E.C."/>
            <person name="Melchiorsen J."/>
            <person name="Gram L."/>
        </authorList>
    </citation>
    <scope>NUCLEOTIDE SEQUENCE [LARGE SCALE GENOMIC DNA]</scope>
    <source>
        <strain evidence="4 5">S2471</strain>
    </source>
</reference>
<feature type="domain" description="Leucine-binding protein" evidence="3">
    <location>
        <begin position="26"/>
        <end position="257"/>
    </location>
</feature>
<dbReference type="EMBL" id="JXYA01000021">
    <property type="protein sequence ID" value="KJZ09107.1"/>
    <property type="molecule type" value="Genomic_DNA"/>
</dbReference>
<dbReference type="InterPro" id="IPR028081">
    <property type="entry name" value="Leu-bd"/>
</dbReference>